<feature type="transmembrane region" description="Helical" evidence="10">
    <location>
        <begin position="79"/>
        <end position="100"/>
    </location>
</feature>
<dbReference type="FunFam" id="1.20.1280.290:FF:000006">
    <property type="entry name" value="mannose-P-dolichol utilization defect 1 protein"/>
    <property type="match status" value="1"/>
</dbReference>
<evidence type="ECO:0000256" key="3">
    <source>
        <dbReference type="ARBA" id="ARBA00022692"/>
    </source>
</evidence>
<sequence length="203" mass="21538">MILGGSLVKLPQILKIISAKSGSGLSLPSVLLDLIGVTATTAYNFNQQYPFSAYGEGAFIMLETAIILCLALHYSGRGAVATAFIAAYAALCSGIFLYRILPSSTLFWGQLLAAPICVFGRMLQALNNYQAGHTGQLSLVTQSLLFVGCLARIFTTLTETGDATIVLSFGLAGVANGILVVQVLYYWEATNRAVAKETSKKAE</sequence>
<evidence type="ECO:0000313" key="11">
    <source>
        <dbReference type="EMBL" id="OQR71735.1"/>
    </source>
</evidence>
<feature type="transmembrane region" description="Helical" evidence="10">
    <location>
        <begin position="166"/>
        <end position="187"/>
    </location>
</feature>
<dbReference type="SMART" id="SM00679">
    <property type="entry name" value="CTNS"/>
    <property type="match status" value="2"/>
</dbReference>
<evidence type="ECO:0000256" key="8">
    <source>
        <dbReference type="ARBA" id="ARBA00067517"/>
    </source>
</evidence>
<comment type="similarity">
    <text evidence="7 9">Belongs to the MPDU1 (TC 2.A.43.3) family.</text>
</comment>
<evidence type="ECO:0000256" key="9">
    <source>
        <dbReference type="PIRNR" id="PIRNR023381"/>
    </source>
</evidence>
<evidence type="ECO:0000256" key="4">
    <source>
        <dbReference type="ARBA" id="ARBA00022737"/>
    </source>
</evidence>
<evidence type="ECO:0000256" key="10">
    <source>
        <dbReference type="SAM" id="Phobius"/>
    </source>
</evidence>
<accession>A0A1V9XDV8</accession>
<evidence type="ECO:0000313" key="12">
    <source>
        <dbReference type="Proteomes" id="UP000192247"/>
    </source>
</evidence>
<reference evidence="11 12" key="1">
    <citation type="journal article" date="2017" name="Gigascience">
        <title>Draft genome of the honey bee ectoparasitic mite, Tropilaelaps mercedesae, is shaped by the parasitic life history.</title>
        <authorList>
            <person name="Dong X."/>
            <person name="Armstrong S.D."/>
            <person name="Xia D."/>
            <person name="Makepeace B.L."/>
            <person name="Darby A.C."/>
            <person name="Kadowaki T."/>
        </authorList>
    </citation>
    <scope>NUCLEOTIDE SEQUENCE [LARGE SCALE GENOMIC DNA]</scope>
    <source>
        <strain evidence="11">Wuxi-XJTLU</strain>
    </source>
</reference>
<dbReference type="Pfam" id="PF04193">
    <property type="entry name" value="PQ-loop"/>
    <property type="match status" value="2"/>
</dbReference>
<dbReference type="InterPro" id="IPR006603">
    <property type="entry name" value="PQ-loop_rpt"/>
</dbReference>
<evidence type="ECO:0000256" key="1">
    <source>
        <dbReference type="ARBA" id="ARBA00004141"/>
    </source>
</evidence>
<feature type="transmembrane region" description="Helical" evidence="10">
    <location>
        <begin position="51"/>
        <end position="72"/>
    </location>
</feature>
<dbReference type="GO" id="GO:0016020">
    <property type="term" value="C:membrane"/>
    <property type="evidence" value="ECO:0007669"/>
    <property type="project" value="UniProtKB-SubCell"/>
</dbReference>
<protein>
    <recommendedName>
        <fullName evidence="8 9">Mannose-P-dolichol utilization defect 1 protein homolog</fullName>
    </recommendedName>
</protein>
<evidence type="ECO:0000256" key="6">
    <source>
        <dbReference type="ARBA" id="ARBA00023136"/>
    </source>
</evidence>
<dbReference type="FunCoup" id="A0A1V9XDV8">
    <property type="interactions" value="697"/>
</dbReference>
<dbReference type="InterPro" id="IPR016817">
    <property type="entry name" value="MannP-dilichol_defect-1"/>
</dbReference>
<dbReference type="AlphaFoldDB" id="A0A1V9XDV8"/>
<feature type="transmembrane region" description="Helical" evidence="10">
    <location>
        <begin position="25"/>
        <end position="45"/>
    </location>
</feature>
<feature type="transmembrane region" description="Helical" evidence="10">
    <location>
        <begin position="106"/>
        <end position="123"/>
    </location>
</feature>
<dbReference type="PANTHER" id="PTHR12226">
    <property type="entry name" value="MANNOSE-P-DOLICHOL UTILIZATION DEFECT 1 LEC35 -RELATED"/>
    <property type="match status" value="1"/>
</dbReference>
<keyword evidence="4" id="KW-0677">Repeat</keyword>
<dbReference type="InParanoid" id="A0A1V9XDV8"/>
<dbReference type="Proteomes" id="UP000192247">
    <property type="component" value="Unassembled WGS sequence"/>
</dbReference>
<keyword evidence="5 9" id="KW-1133">Transmembrane helix</keyword>
<name>A0A1V9XDV8_9ACAR</name>
<feature type="transmembrane region" description="Helical" evidence="10">
    <location>
        <begin position="135"/>
        <end position="154"/>
    </location>
</feature>
<keyword evidence="6 9" id="KW-0472">Membrane</keyword>
<proteinExistence type="inferred from homology"/>
<evidence type="ECO:0000256" key="2">
    <source>
        <dbReference type="ARBA" id="ARBA00022448"/>
    </source>
</evidence>
<comment type="subcellular location">
    <subcellularLocation>
        <location evidence="1 9">Membrane</location>
        <topology evidence="1 9">Multi-pass membrane protein</topology>
    </subcellularLocation>
</comment>
<dbReference type="OrthoDB" id="271506at2759"/>
<keyword evidence="2" id="KW-0813">Transport</keyword>
<evidence type="ECO:0000256" key="7">
    <source>
        <dbReference type="ARBA" id="ARBA00038475"/>
    </source>
</evidence>
<keyword evidence="3 9" id="KW-0812">Transmembrane</keyword>
<comment type="caution">
    <text evidence="11">The sequence shown here is derived from an EMBL/GenBank/DDBJ whole genome shotgun (WGS) entry which is preliminary data.</text>
</comment>
<dbReference type="PANTHER" id="PTHR12226:SF2">
    <property type="entry name" value="MANNOSE-P-DOLICHOL UTILIZATION DEFECT 1 PROTEIN"/>
    <property type="match status" value="1"/>
</dbReference>
<dbReference type="Gene3D" id="1.20.1280.290">
    <property type="match status" value="2"/>
</dbReference>
<organism evidence="11 12">
    <name type="scientific">Tropilaelaps mercedesae</name>
    <dbReference type="NCBI Taxonomy" id="418985"/>
    <lineage>
        <taxon>Eukaryota</taxon>
        <taxon>Metazoa</taxon>
        <taxon>Ecdysozoa</taxon>
        <taxon>Arthropoda</taxon>
        <taxon>Chelicerata</taxon>
        <taxon>Arachnida</taxon>
        <taxon>Acari</taxon>
        <taxon>Parasitiformes</taxon>
        <taxon>Mesostigmata</taxon>
        <taxon>Gamasina</taxon>
        <taxon>Dermanyssoidea</taxon>
        <taxon>Laelapidae</taxon>
        <taxon>Tropilaelaps</taxon>
    </lineage>
</organism>
<dbReference type="PIRSF" id="PIRSF023381">
    <property type="entry name" value="MannP-dilichol_defect-1p"/>
    <property type="match status" value="1"/>
</dbReference>
<gene>
    <name evidence="11" type="ORF">BIW11_10816</name>
</gene>
<keyword evidence="12" id="KW-1185">Reference proteome</keyword>
<evidence type="ECO:0000256" key="5">
    <source>
        <dbReference type="ARBA" id="ARBA00022989"/>
    </source>
</evidence>
<dbReference type="EMBL" id="MNPL01013708">
    <property type="protein sequence ID" value="OQR71735.1"/>
    <property type="molecule type" value="Genomic_DNA"/>
</dbReference>
<dbReference type="STRING" id="418985.A0A1V9XDV8"/>